<dbReference type="GO" id="GO:0016831">
    <property type="term" value="F:carboxy-lyase activity"/>
    <property type="evidence" value="ECO:0007669"/>
    <property type="project" value="InterPro"/>
</dbReference>
<name>A0A5J6ZC65_9CORY</name>
<dbReference type="PANTHER" id="PTHR21240">
    <property type="entry name" value="2-AMINO-3-CARBOXYLMUCONATE-6-SEMIALDEHYDE DECARBOXYLASE"/>
    <property type="match status" value="1"/>
</dbReference>
<dbReference type="EMBL" id="CP045032">
    <property type="protein sequence ID" value="QFQ03305.1"/>
    <property type="molecule type" value="Genomic_DNA"/>
</dbReference>
<dbReference type="InterPro" id="IPR032465">
    <property type="entry name" value="ACMSD"/>
</dbReference>
<dbReference type="PANTHER" id="PTHR21240:SF28">
    <property type="entry name" value="ISO-OROTATE DECARBOXYLASE (EUROFUNG)"/>
    <property type="match status" value="1"/>
</dbReference>
<dbReference type="GO" id="GO:0016787">
    <property type="term" value="F:hydrolase activity"/>
    <property type="evidence" value="ECO:0007669"/>
    <property type="project" value="UniProtKB-KW"/>
</dbReference>
<dbReference type="Gene3D" id="3.20.20.140">
    <property type="entry name" value="Metal-dependent hydrolases"/>
    <property type="match status" value="1"/>
</dbReference>
<dbReference type="Pfam" id="PF04909">
    <property type="entry name" value="Amidohydro_2"/>
    <property type="match status" value="1"/>
</dbReference>
<dbReference type="SUPFAM" id="SSF51556">
    <property type="entry name" value="Metallo-dependent hydrolases"/>
    <property type="match status" value="1"/>
</dbReference>
<accession>A0A5J6ZC65</accession>
<dbReference type="GO" id="GO:0005737">
    <property type="term" value="C:cytoplasm"/>
    <property type="evidence" value="ECO:0007669"/>
    <property type="project" value="TreeGrafter"/>
</dbReference>
<dbReference type="InterPro" id="IPR006680">
    <property type="entry name" value="Amidohydro-rel"/>
</dbReference>
<evidence type="ECO:0000256" key="1">
    <source>
        <dbReference type="ARBA" id="ARBA00023239"/>
    </source>
</evidence>
<evidence type="ECO:0000313" key="3">
    <source>
        <dbReference type="EMBL" id="QFQ03305.1"/>
    </source>
</evidence>
<keyword evidence="3" id="KW-0378">Hydrolase</keyword>
<dbReference type="InterPro" id="IPR032466">
    <property type="entry name" value="Metal_Hydrolase"/>
</dbReference>
<dbReference type="KEGG" id="cuo:CUROG_09825"/>
<dbReference type="Proteomes" id="UP000326711">
    <property type="component" value="Chromosome"/>
</dbReference>
<keyword evidence="1" id="KW-0456">Lyase</keyword>
<sequence length="325" mass="36186">MTNNPVVYGHDGAIDTHAHVFSGAYLDYLQEHGRPEREIAIARGMNADSSEDEMSARIEWMDRAGVATQIIAATPQVPSLPSPEHSLAAARIINDDYARIVRQYPGRFRAYGALPLPHIEQSLEEIPRIFGELDVVGVSVSTITQGDFFLNDPSLDPVWEALNEHSAVVNIHPTGSGACSEMLLGSQLEWVNGAPVEDATATLQLLKADVPRRFPNITFHIAHLGGDLPFLARRIEDNYDDWDAFPASPLQQMRKMYFDAANFHEPSLRLAAETFGARQILGGSDFPYFQKDKYVRAFNYIREANLGQEEIDAVLFDNARTLYGL</sequence>
<organism evidence="3 4">
    <name type="scientific">Corynebacterium urogenitale</name>
    <dbReference type="NCBI Taxonomy" id="2487892"/>
    <lineage>
        <taxon>Bacteria</taxon>
        <taxon>Bacillati</taxon>
        <taxon>Actinomycetota</taxon>
        <taxon>Actinomycetes</taxon>
        <taxon>Mycobacteriales</taxon>
        <taxon>Corynebacteriaceae</taxon>
        <taxon>Corynebacterium</taxon>
    </lineage>
</organism>
<dbReference type="CDD" id="cd01292">
    <property type="entry name" value="metallo-dependent_hydrolases"/>
    <property type="match status" value="1"/>
</dbReference>
<gene>
    <name evidence="3" type="ORF">CUROG_09825</name>
</gene>
<dbReference type="AlphaFoldDB" id="A0A5J6ZC65"/>
<evidence type="ECO:0000313" key="4">
    <source>
        <dbReference type="Proteomes" id="UP000326711"/>
    </source>
</evidence>
<reference evidence="4" key="1">
    <citation type="submission" date="2019-10" db="EMBL/GenBank/DDBJ databases">
        <title>Complete genome sequence of Corynebacterium urogenitalis DSM 108747, isolated from the genital tract of a cow.</title>
        <authorList>
            <person name="Ruckert C."/>
            <person name="Ballas P."/>
            <person name="Wagener K."/>
            <person name="Drillich M."/>
            <person name="Kaempfer P."/>
            <person name="Busse H.-J."/>
            <person name="Ehling-Schulz M."/>
        </authorList>
    </citation>
    <scope>NUCLEOTIDE SEQUENCE [LARGE SCALE GENOMIC DNA]</scope>
    <source>
        <strain evidence="4">LMM 1652</strain>
    </source>
</reference>
<proteinExistence type="predicted"/>
<dbReference type="GO" id="GO:0019748">
    <property type="term" value="P:secondary metabolic process"/>
    <property type="evidence" value="ECO:0007669"/>
    <property type="project" value="TreeGrafter"/>
</dbReference>
<dbReference type="RefSeq" id="WP_151903557.1">
    <property type="nucleotide sequence ID" value="NZ_CP045032.1"/>
</dbReference>
<protein>
    <submittedName>
        <fullName evidence="3">Amidohydrolase</fullName>
    </submittedName>
</protein>
<evidence type="ECO:0000259" key="2">
    <source>
        <dbReference type="Pfam" id="PF04909"/>
    </source>
</evidence>
<feature type="domain" description="Amidohydrolase-related" evidence="2">
    <location>
        <begin position="14"/>
        <end position="325"/>
    </location>
</feature>
<dbReference type="OrthoDB" id="8673173at2"/>
<keyword evidence="4" id="KW-1185">Reference proteome</keyword>